<keyword evidence="9" id="KW-1185">Reference proteome</keyword>
<evidence type="ECO:0000313" key="8">
    <source>
        <dbReference type="EMBL" id="SDK22636.1"/>
    </source>
</evidence>
<dbReference type="STRING" id="1075417.SAMN05421823_102189"/>
<dbReference type="InterPro" id="IPR016828">
    <property type="entry name" value="Alpha-L-arabinofuranosidase"/>
</dbReference>
<evidence type="ECO:0000256" key="3">
    <source>
        <dbReference type="ARBA" id="ARBA00022801"/>
    </source>
</evidence>
<dbReference type="AlphaFoldDB" id="A0A1G9A5M2"/>
<evidence type="ECO:0000256" key="5">
    <source>
        <dbReference type="PIRSR" id="PIRSR606710-2"/>
    </source>
</evidence>
<organism evidence="8 9">
    <name type="scientific">Catalinimonas alkaloidigena</name>
    <dbReference type="NCBI Taxonomy" id="1075417"/>
    <lineage>
        <taxon>Bacteria</taxon>
        <taxon>Pseudomonadati</taxon>
        <taxon>Bacteroidota</taxon>
        <taxon>Cytophagia</taxon>
        <taxon>Cytophagales</taxon>
        <taxon>Catalimonadaceae</taxon>
        <taxon>Catalinimonas</taxon>
    </lineage>
</organism>
<accession>A0A1G9A5M2</accession>
<feature type="site" description="Important for catalytic activity, responsible for pKa modulation of the active site Glu and correct orientation of both the proton donor and substrate" evidence="5">
    <location>
        <position position="157"/>
    </location>
</feature>
<gene>
    <name evidence="8" type="ORF">SAMN05421823_102189</name>
</gene>
<keyword evidence="2 7" id="KW-0732">Signal</keyword>
<evidence type="ECO:0000256" key="7">
    <source>
        <dbReference type="SAM" id="SignalP"/>
    </source>
</evidence>
<dbReference type="PANTHER" id="PTHR43817">
    <property type="entry name" value="GLYCOSYL HYDROLASE"/>
    <property type="match status" value="1"/>
</dbReference>
<dbReference type="PROSITE" id="PS51257">
    <property type="entry name" value="PROKAR_LIPOPROTEIN"/>
    <property type="match status" value="1"/>
</dbReference>
<dbReference type="EMBL" id="FNFO01000002">
    <property type="protein sequence ID" value="SDK22636.1"/>
    <property type="molecule type" value="Genomic_DNA"/>
</dbReference>
<evidence type="ECO:0000313" key="9">
    <source>
        <dbReference type="Proteomes" id="UP000198510"/>
    </source>
</evidence>
<evidence type="ECO:0000256" key="1">
    <source>
        <dbReference type="ARBA" id="ARBA00009865"/>
    </source>
</evidence>
<dbReference type="InterPro" id="IPR023296">
    <property type="entry name" value="Glyco_hydro_beta-prop_sf"/>
</dbReference>
<name>A0A1G9A5M2_9BACT</name>
<reference evidence="8 9" key="1">
    <citation type="submission" date="2016-10" db="EMBL/GenBank/DDBJ databases">
        <authorList>
            <person name="de Groot N.N."/>
        </authorList>
    </citation>
    <scope>NUCLEOTIDE SEQUENCE [LARGE SCALE GENOMIC DNA]</scope>
    <source>
        <strain evidence="8 9">DSM 25186</strain>
    </source>
</reference>
<dbReference type="PANTHER" id="PTHR43817:SF1">
    <property type="entry name" value="HYDROLASE, FAMILY 43, PUTATIVE (AFU_ORTHOLOGUE AFUA_3G01660)-RELATED"/>
    <property type="match status" value="1"/>
</dbReference>
<sequence length="359" mass="40016">MKKLLLCLGLAATAAGCQEPATTDQPDVDTTATATFTNPLLPSGADPWSIYHEGYYYYTHTTGRNVTLWKTSSLTALEKAPSKVVWTPPEGEAYSKEVWAPEIHFLNGAWYIYVAADDGHNRNHRMWVLENPSADPLEGEFRLKGQLKTPDDRWAIDGSVFEHRGQMYFVWSGWEGDENGEQDLYLAKLANPWTVEGERVRISRPTYDWETHGTIPNPGPDDKPEVLVNEGPQPLLHGDRVFVIFSASGCWTEYYALGMLSANADADLMDPASWHKHEEPVFRAENQNGTYAAGHNSFFTSPDGTENWILYHANPEAGQGCGGHRSPRMQPFTWTADGLPDFGTPVSLDEKLPIPSGEE</sequence>
<feature type="chain" id="PRO_5011603523" evidence="7">
    <location>
        <begin position="18"/>
        <end position="359"/>
    </location>
</feature>
<dbReference type="OrthoDB" id="177947at2"/>
<dbReference type="SUPFAM" id="SSF75005">
    <property type="entry name" value="Arabinanase/levansucrase/invertase"/>
    <property type="match status" value="1"/>
</dbReference>
<proteinExistence type="inferred from homology"/>
<evidence type="ECO:0000256" key="4">
    <source>
        <dbReference type="ARBA" id="ARBA00023295"/>
    </source>
</evidence>
<dbReference type="CDD" id="cd18820">
    <property type="entry name" value="GH43_LbAraf43-like"/>
    <property type="match status" value="1"/>
</dbReference>
<dbReference type="Pfam" id="PF04616">
    <property type="entry name" value="Glyco_hydro_43"/>
    <property type="match status" value="1"/>
</dbReference>
<dbReference type="GO" id="GO:0005975">
    <property type="term" value="P:carbohydrate metabolic process"/>
    <property type="evidence" value="ECO:0007669"/>
    <property type="project" value="InterPro"/>
</dbReference>
<protein>
    <submittedName>
        <fullName evidence="8">Beta-xylosidase, GH43 family</fullName>
    </submittedName>
</protein>
<dbReference type="Gene3D" id="2.115.10.20">
    <property type="entry name" value="Glycosyl hydrolase domain, family 43"/>
    <property type="match status" value="1"/>
</dbReference>
<dbReference type="RefSeq" id="WP_089679644.1">
    <property type="nucleotide sequence ID" value="NZ_FNFO01000002.1"/>
</dbReference>
<dbReference type="Proteomes" id="UP000198510">
    <property type="component" value="Unassembled WGS sequence"/>
</dbReference>
<dbReference type="GO" id="GO:0004553">
    <property type="term" value="F:hydrolase activity, hydrolyzing O-glycosyl compounds"/>
    <property type="evidence" value="ECO:0007669"/>
    <property type="project" value="InterPro"/>
</dbReference>
<feature type="signal peptide" evidence="7">
    <location>
        <begin position="1"/>
        <end position="17"/>
    </location>
</feature>
<keyword evidence="3 6" id="KW-0378">Hydrolase</keyword>
<comment type="similarity">
    <text evidence="1 6">Belongs to the glycosyl hydrolase 43 family.</text>
</comment>
<evidence type="ECO:0000256" key="2">
    <source>
        <dbReference type="ARBA" id="ARBA00022729"/>
    </source>
</evidence>
<keyword evidence="4 6" id="KW-0326">Glycosidase</keyword>
<dbReference type="InterPro" id="IPR006710">
    <property type="entry name" value="Glyco_hydro_43"/>
</dbReference>
<dbReference type="PIRSF" id="PIRSF025414">
    <property type="entry name" value="Alpha-L-arabinofuranosidase"/>
    <property type="match status" value="1"/>
</dbReference>
<evidence type="ECO:0000256" key="6">
    <source>
        <dbReference type="RuleBase" id="RU361187"/>
    </source>
</evidence>